<organism evidence="3 4">
    <name type="scientific">Sarcoptes scabiei</name>
    <name type="common">Itch mite</name>
    <name type="synonym">Acarus scabiei</name>
    <dbReference type="NCBI Taxonomy" id="52283"/>
    <lineage>
        <taxon>Eukaryota</taxon>
        <taxon>Metazoa</taxon>
        <taxon>Ecdysozoa</taxon>
        <taxon>Arthropoda</taxon>
        <taxon>Chelicerata</taxon>
        <taxon>Arachnida</taxon>
        <taxon>Acari</taxon>
        <taxon>Acariformes</taxon>
        <taxon>Sarcoptiformes</taxon>
        <taxon>Astigmata</taxon>
        <taxon>Psoroptidia</taxon>
        <taxon>Sarcoptoidea</taxon>
        <taxon>Sarcoptidae</taxon>
        <taxon>Sarcoptinae</taxon>
        <taxon>Sarcoptes</taxon>
    </lineage>
</organism>
<gene>
    <name evidence="3" type="ORF">QR98_0021970</name>
</gene>
<dbReference type="PANTHER" id="PTHR13677:SF0">
    <property type="entry name" value="LD41638P"/>
    <property type="match status" value="1"/>
</dbReference>
<protein>
    <submittedName>
        <fullName evidence="3">Uncharacterized protein</fullName>
    </submittedName>
</protein>
<dbReference type="Proteomes" id="UP000616769">
    <property type="component" value="Unassembled WGS sequence"/>
</dbReference>
<dbReference type="PROSITE" id="PS50211">
    <property type="entry name" value="DENN"/>
    <property type="match status" value="1"/>
</dbReference>
<sequence>MCQNNTNQTNNGGEKNHPQRRSISTMLIPTNNSSSLKTLSLLKFNHHHPHHHNNYQNGKKIKSEHENGDPLNNLDEDFDKIHIEICENVPKSPIASSSILNVANDINLYRSLMPIIGQVQLLWELILTNEPIAVITQTPNVCSEIVNALVHLISPLKYGADYRPFFTIHDSEFQWPHLIKINENIHEHVGKMKKFVHIESMLKMISTSKSLEIKTGVYTKYKPFLQKDREILKKLLNGIENSRSSEAQKLILHRFLAELTQSFLIPLERYFASLMPLARNLSPFKRPPLLHHFKIDDFINSLDATGPHLTSLVKGDWNGLYRRFLRSPNFVCWYNSRMKEANRKILKLHLDTICDTNLVSLLEDKPEIEIVDFILRLKENLETVNVNHLQLPDETLEKLQNNMEKIIEKLPEDSRCLFERSIVS</sequence>
<feature type="compositionally biased region" description="Low complexity" evidence="2">
    <location>
        <begin position="1"/>
        <end position="13"/>
    </location>
</feature>
<accession>A0A131ZYK4</accession>
<feature type="region of interest" description="Disordered" evidence="2">
    <location>
        <begin position="1"/>
        <end position="20"/>
    </location>
</feature>
<name>A0A131ZYK4_SARSC</name>
<evidence type="ECO:0000313" key="3">
    <source>
        <dbReference type="EMBL" id="KPM03763.1"/>
    </source>
</evidence>
<dbReference type="InterPro" id="IPR037516">
    <property type="entry name" value="Tripartite_DENN"/>
</dbReference>
<dbReference type="GO" id="GO:0005085">
    <property type="term" value="F:guanyl-nucleotide exchange factor activity"/>
    <property type="evidence" value="ECO:0007669"/>
    <property type="project" value="InterPro"/>
</dbReference>
<dbReference type="PANTHER" id="PTHR13677">
    <property type="entry name" value="LD41638P"/>
    <property type="match status" value="1"/>
</dbReference>
<comment type="similarity">
    <text evidence="1">Belongs to the DENND6 family.</text>
</comment>
<proteinExistence type="inferred from homology"/>
<feature type="region of interest" description="Disordered" evidence="2">
    <location>
        <begin position="47"/>
        <end position="69"/>
    </location>
</feature>
<evidence type="ECO:0000256" key="2">
    <source>
        <dbReference type="SAM" id="MobiDB-lite"/>
    </source>
</evidence>
<dbReference type="GO" id="GO:0055037">
    <property type="term" value="C:recycling endosome"/>
    <property type="evidence" value="ECO:0007669"/>
    <property type="project" value="TreeGrafter"/>
</dbReference>
<dbReference type="AlphaFoldDB" id="A0A131ZYK4"/>
<comment type="caution">
    <text evidence="3">The sequence shown here is derived from an EMBL/GenBank/DDBJ whole genome shotgun (WGS) entry which is preliminary data.</text>
</comment>
<dbReference type="VEuPathDB" id="VectorBase:SSCA009374"/>
<reference evidence="3 4" key="1">
    <citation type="journal article" date="2015" name="Parasit. Vectors">
        <title>Draft genome of the scabies mite.</title>
        <authorList>
            <person name="Rider S.D.Jr."/>
            <person name="Morgan M.S."/>
            <person name="Arlian L.G."/>
        </authorList>
    </citation>
    <scope>NUCLEOTIDE SEQUENCE [LARGE SCALE GENOMIC DNA]</scope>
    <source>
        <strain evidence="3">Arlian Lab</strain>
    </source>
</reference>
<dbReference type="OrthoDB" id="10265409at2759"/>
<dbReference type="InterPro" id="IPR024224">
    <property type="entry name" value="DENND6"/>
</dbReference>
<dbReference type="EMBL" id="JXLN01006039">
    <property type="protein sequence ID" value="KPM03763.1"/>
    <property type="molecule type" value="Genomic_DNA"/>
</dbReference>
<evidence type="ECO:0000313" key="4">
    <source>
        <dbReference type="Proteomes" id="UP000616769"/>
    </source>
</evidence>
<evidence type="ECO:0000256" key="1">
    <source>
        <dbReference type="ARBA" id="ARBA00007159"/>
    </source>
</evidence>